<sequence>MGIRSIWWIWRWLPRNVWRIRNASIWNVRRLRHGNVPPRTPWNAHRKEVDDSERGFYDTEDLSSVYPVLIFMC</sequence>
<dbReference type="Proteomes" id="UP000829354">
    <property type="component" value="Chromosome V"/>
</dbReference>
<protein>
    <submittedName>
        <fullName evidence="1">Uncharacterized protein</fullName>
    </submittedName>
</protein>
<gene>
    <name evidence="1" type="ORF">L5515_007192</name>
</gene>
<name>A0AAE9JKV9_CAEBR</name>
<evidence type="ECO:0000313" key="2">
    <source>
        <dbReference type="Proteomes" id="UP000829354"/>
    </source>
</evidence>
<proteinExistence type="predicted"/>
<keyword evidence="2" id="KW-1185">Reference proteome</keyword>
<accession>A0AAE9JKV9</accession>
<dbReference type="EMBL" id="CP092624">
    <property type="protein sequence ID" value="UMM33875.1"/>
    <property type="molecule type" value="Genomic_DNA"/>
</dbReference>
<evidence type="ECO:0000313" key="1">
    <source>
        <dbReference type="EMBL" id="UMM33875.1"/>
    </source>
</evidence>
<reference evidence="1 2" key="1">
    <citation type="submission" date="2022-04" db="EMBL/GenBank/DDBJ databases">
        <title>Chromosome-level reference genomes for two strains of Caenorhabditis briggsae: an improved platform for comparative genomics.</title>
        <authorList>
            <person name="Stevens L."/>
            <person name="Andersen E."/>
        </authorList>
    </citation>
    <scope>NUCLEOTIDE SEQUENCE [LARGE SCALE GENOMIC DNA]</scope>
    <source>
        <strain evidence="1">VX34</strain>
        <tissue evidence="1">Whole-organism</tissue>
    </source>
</reference>
<organism evidence="1 2">
    <name type="scientific">Caenorhabditis briggsae</name>
    <dbReference type="NCBI Taxonomy" id="6238"/>
    <lineage>
        <taxon>Eukaryota</taxon>
        <taxon>Metazoa</taxon>
        <taxon>Ecdysozoa</taxon>
        <taxon>Nematoda</taxon>
        <taxon>Chromadorea</taxon>
        <taxon>Rhabditida</taxon>
        <taxon>Rhabditina</taxon>
        <taxon>Rhabditomorpha</taxon>
        <taxon>Rhabditoidea</taxon>
        <taxon>Rhabditidae</taxon>
        <taxon>Peloderinae</taxon>
        <taxon>Caenorhabditis</taxon>
    </lineage>
</organism>
<dbReference type="AlphaFoldDB" id="A0AAE9JKV9"/>